<proteinExistence type="predicted"/>
<reference evidence="2" key="1">
    <citation type="journal article" date="2010" name="Genome Biol.">
        <title>Genome sequence of the necrotrophic plant pathogen Pythium ultimum reveals original pathogenicity mechanisms and effector repertoire.</title>
        <authorList>
            <person name="Levesque C.A."/>
            <person name="Brouwer H."/>
            <person name="Cano L."/>
            <person name="Hamilton J.P."/>
            <person name="Holt C."/>
            <person name="Huitema E."/>
            <person name="Raffaele S."/>
            <person name="Robideau G.P."/>
            <person name="Thines M."/>
            <person name="Win J."/>
            <person name="Zerillo M.M."/>
            <person name="Beakes G.W."/>
            <person name="Boore J.L."/>
            <person name="Busam D."/>
            <person name="Dumas B."/>
            <person name="Ferriera S."/>
            <person name="Fuerstenberg S.I."/>
            <person name="Gachon C.M."/>
            <person name="Gaulin E."/>
            <person name="Govers F."/>
            <person name="Grenville-Briggs L."/>
            <person name="Horner N."/>
            <person name="Hostetler J."/>
            <person name="Jiang R.H."/>
            <person name="Johnson J."/>
            <person name="Krajaejun T."/>
            <person name="Lin H."/>
            <person name="Meijer H.J."/>
            <person name="Moore B."/>
            <person name="Morris P."/>
            <person name="Phuntmart V."/>
            <person name="Puiu D."/>
            <person name="Shetty J."/>
            <person name="Stajich J.E."/>
            <person name="Tripathy S."/>
            <person name="Wawra S."/>
            <person name="van West P."/>
            <person name="Whitty B.R."/>
            <person name="Coutinho P.M."/>
            <person name="Henrissat B."/>
            <person name="Martin F."/>
            <person name="Thomas P.D."/>
            <person name="Tyler B.M."/>
            <person name="De Vries R.P."/>
            <person name="Kamoun S."/>
            <person name="Yandell M."/>
            <person name="Tisserat N."/>
            <person name="Buell C.R."/>
        </authorList>
    </citation>
    <scope>NUCLEOTIDE SEQUENCE</scope>
    <source>
        <strain evidence="2">DAOM:BR144</strain>
    </source>
</reference>
<accession>K3WET7</accession>
<dbReference type="STRING" id="431595.K3WET7"/>
<keyword evidence="2" id="KW-1185">Reference proteome</keyword>
<dbReference type="EMBL" id="GL376603">
    <property type="status" value="NOT_ANNOTATED_CDS"/>
    <property type="molecule type" value="Genomic_DNA"/>
</dbReference>
<protein>
    <submittedName>
        <fullName evidence="1">Uncharacterized protein</fullName>
    </submittedName>
</protein>
<reference evidence="2" key="2">
    <citation type="submission" date="2010-04" db="EMBL/GenBank/DDBJ databases">
        <authorList>
            <person name="Buell R."/>
            <person name="Hamilton J."/>
            <person name="Hostetler J."/>
        </authorList>
    </citation>
    <scope>NUCLEOTIDE SEQUENCE [LARGE SCALE GENOMIC DNA]</scope>
    <source>
        <strain evidence="2">DAOM:BR144</strain>
    </source>
</reference>
<dbReference type="Proteomes" id="UP000019132">
    <property type="component" value="Unassembled WGS sequence"/>
</dbReference>
<name>K3WET7_GLOUD</name>
<dbReference type="EnsemblProtists" id="PYU1_T003478">
    <property type="protein sequence ID" value="PYU1_T003478"/>
    <property type="gene ID" value="PYU1_G003468"/>
</dbReference>
<dbReference type="VEuPathDB" id="FungiDB:PYU1_G003468"/>
<evidence type="ECO:0000313" key="2">
    <source>
        <dbReference type="Proteomes" id="UP000019132"/>
    </source>
</evidence>
<dbReference type="eggNOG" id="KOG4626">
    <property type="taxonomic scope" value="Eukaryota"/>
</dbReference>
<evidence type="ECO:0000313" key="1">
    <source>
        <dbReference type="EnsemblProtists" id="PYU1_T003478"/>
    </source>
</evidence>
<dbReference type="HOGENOM" id="CLU_1206894_0_0_1"/>
<organism evidence="1 2">
    <name type="scientific">Globisporangium ultimum (strain ATCC 200006 / CBS 805.95 / DAOM BR144)</name>
    <name type="common">Pythium ultimum</name>
    <dbReference type="NCBI Taxonomy" id="431595"/>
    <lineage>
        <taxon>Eukaryota</taxon>
        <taxon>Sar</taxon>
        <taxon>Stramenopiles</taxon>
        <taxon>Oomycota</taxon>
        <taxon>Peronosporomycetes</taxon>
        <taxon>Pythiales</taxon>
        <taxon>Pythiaceae</taxon>
        <taxon>Globisporangium</taxon>
    </lineage>
</organism>
<sequence>MRYHSVGLLMQGVITHLPRDAFEVIVIIYDDNQRDELTELVLNSADNVVFLSHQLHEARLQIADLELDVLVFTEIGMDLQTYFLAFSRLALRTAMFWGHAVTSGIDTVDYFVSSKLFYDVQAEPLSANSHAGANEQQSKYTECVFEMGHLTTYFLPPLIPQEQATPTSDTLLRESLGLPPKGVLPVMILIPQTLYKFHPDFDRLIEREVAAHAVAVGVQAHLLPSTLKHG</sequence>
<dbReference type="Gene3D" id="3.40.50.11380">
    <property type="match status" value="1"/>
</dbReference>
<reference evidence="1" key="3">
    <citation type="submission" date="2015-02" db="UniProtKB">
        <authorList>
            <consortium name="EnsemblProtists"/>
        </authorList>
    </citation>
    <scope>IDENTIFICATION</scope>
    <source>
        <strain evidence="1">DAOM BR144</strain>
    </source>
</reference>
<dbReference type="InParanoid" id="K3WET7"/>
<dbReference type="AlphaFoldDB" id="K3WET7"/>